<dbReference type="PANTHER" id="PTHR40469">
    <property type="entry name" value="SECRETED GLYCOSYL HYDROLASE"/>
    <property type="match status" value="1"/>
</dbReference>
<dbReference type="InterPro" id="IPR029010">
    <property type="entry name" value="ThuA-like"/>
</dbReference>
<dbReference type="EMBL" id="BLJN01000004">
    <property type="protein sequence ID" value="GFE82450.1"/>
    <property type="molecule type" value="Genomic_DNA"/>
</dbReference>
<dbReference type="AlphaFoldDB" id="A0A829YGW5"/>
<gene>
    <name evidence="2" type="ORF">GCM10011487_44500</name>
</gene>
<evidence type="ECO:0000259" key="1">
    <source>
        <dbReference type="Pfam" id="PF06283"/>
    </source>
</evidence>
<reference evidence="3" key="1">
    <citation type="submission" date="2020-01" db="EMBL/GenBank/DDBJ databases">
        <title>'Steroidobacter agaridevorans' sp. nov., agar-degrading bacteria isolated from rhizosphere soils.</title>
        <authorList>
            <person name="Ikenaga M."/>
            <person name="Kataoka M."/>
            <person name="Murouchi A."/>
            <person name="Katsuragi S."/>
            <person name="Sakai M."/>
        </authorList>
    </citation>
    <scope>NUCLEOTIDE SEQUENCE [LARGE SCALE GENOMIC DNA]</scope>
    <source>
        <strain evidence="3">YU21-B</strain>
    </source>
</reference>
<evidence type="ECO:0000313" key="3">
    <source>
        <dbReference type="Proteomes" id="UP000445000"/>
    </source>
</evidence>
<dbReference type="PANTHER" id="PTHR40469:SF2">
    <property type="entry name" value="GALACTOSE-BINDING DOMAIN-LIKE SUPERFAMILY PROTEIN"/>
    <property type="match status" value="1"/>
</dbReference>
<evidence type="ECO:0000313" key="2">
    <source>
        <dbReference type="EMBL" id="GFE82450.1"/>
    </source>
</evidence>
<accession>A0A829YGW5</accession>
<dbReference type="Gene3D" id="3.40.50.880">
    <property type="match status" value="1"/>
</dbReference>
<protein>
    <recommendedName>
        <fullName evidence="1">ThuA-like domain-containing protein</fullName>
    </recommendedName>
</protein>
<sequence length="297" mass="33382">MKRILGWSAIVLLALFAIFIVRNYDGIQRVFLGGLKVYETTPPQLPAQIQRPAILVFSKTNGFRHEEAIPVANALFARFATDQGWGHFQTENGAVFNRDDLSRFDAVVFNNVSGDVFTAEQRAAFEEFLRDGGGFVGVHGSGGDMSYDWRWYVEDVIGAQFKGHPMFPQFQQATVRVDDNSHSAMRELPAEWIRTDEWYSFEKSPRRPGYNVLATLDENSYENKGMFGKDLSMGEDHPIVWWHCVGRGRVFYSAMGHQAEAYAEPQHATMLLGAVKWALRQVGSECELASATDASAP</sequence>
<dbReference type="RefSeq" id="WP_161814094.1">
    <property type="nucleotide sequence ID" value="NZ_BLJN01000004.1"/>
</dbReference>
<proteinExistence type="predicted"/>
<dbReference type="SUPFAM" id="SSF52317">
    <property type="entry name" value="Class I glutamine amidotransferase-like"/>
    <property type="match status" value="1"/>
</dbReference>
<dbReference type="Proteomes" id="UP000445000">
    <property type="component" value="Unassembled WGS sequence"/>
</dbReference>
<organism evidence="2 3">
    <name type="scientific">Steroidobacter agaridevorans</name>
    <dbReference type="NCBI Taxonomy" id="2695856"/>
    <lineage>
        <taxon>Bacteria</taxon>
        <taxon>Pseudomonadati</taxon>
        <taxon>Pseudomonadota</taxon>
        <taxon>Gammaproteobacteria</taxon>
        <taxon>Steroidobacterales</taxon>
        <taxon>Steroidobacteraceae</taxon>
        <taxon>Steroidobacter</taxon>
    </lineage>
</organism>
<dbReference type="Pfam" id="PF06283">
    <property type="entry name" value="ThuA"/>
    <property type="match status" value="1"/>
</dbReference>
<dbReference type="InterPro" id="IPR029062">
    <property type="entry name" value="Class_I_gatase-like"/>
</dbReference>
<comment type="caution">
    <text evidence="2">The sequence shown here is derived from an EMBL/GenBank/DDBJ whole genome shotgun (WGS) entry which is preliminary data.</text>
</comment>
<name>A0A829YGW5_9GAMM</name>
<feature type="domain" description="ThuA-like" evidence="1">
    <location>
        <begin position="54"/>
        <end position="278"/>
    </location>
</feature>
<keyword evidence="3" id="KW-1185">Reference proteome</keyword>